<feature type="compositionally biased region" description="Basic and acidic residues" evidence="4">
    <location>
        <begin position="103"/>
        <end position="112"/>
    </location>
</feature>
<feature type="domain" description="POPLD" evidence="6">
    <location>
        <begin position="549"/>
        <end position="633"/>
    </location>
</feature>
<evidence type="ECO:0000259" key="6">
    <source>
        <dbReference type="Pfam" id="PF08170"/>
    </source>
</evidence>
<protein>
    <submittedName>
        <fullName evidence="7">Ribonucleases P/MRP protein subunit pop1</fullName>
        <ecNumber evidence="7">3.1.26.5</ecNumber>
    </submittedName>
</protein>
<dbReference type="EC" id="3.1.26.5" evidence="7"/>
<gene>
    <name evidence="7" type="primary">POP1</name>
    <name evidence="7" type="ORF">H4219_005049</name>
</gene>
<keyword evidence="8" id="KW-1185">Reference proteome</keyword>
<feature type="region of interest" description="Disordered" evidence="4">
    <location>
        <begin position="103"/>
        <end position="173"/>
    </location>
</feature>
<evidence type="ECO:0000313" key="8">
    <source>
        <dbReference type="Proteomes" id="UP001150538"/>
    </source>
</evidence>
<evidence type="ECO:0000256" key="2">
    <source>
        <dbReference type="ARBA" id="ARBA00022694"/>
    </source>
</evidence>
<dbReference type="GO" id="GO:0004526">
    <property type="term" value="F:ribonuclease P activity"/>
    <property type="evidence" value="ECO:0007669"/>
    <property type="project" value="UniProtKB-EC"/>
</dbReference>
<evidence type="ECO:0000313" key="7">
    <source>
        <dbReference type="EMBL" id="KAJ1913814.1"/>
    </source>
</evidence>
<accession>A0A9W7ZW42</accession>
<keyword evidence="3" id="KW-0539">Nucleus</keyword>
<feature type="compositionally biased region" description="Polar residues" evidence="4">
    <location>
        <begin position="752"/>
        <end position="762"/>
    </location>
</feature>
<feature type="compositionally biased region" description="Basic residues" evidence="4">
    <location>
        <begin position="146"/>
        <end position="158"/>
    </location>
</feature>
<evidence type="ECO:0000256" key="4">
    <source>
        <dbReference type="SAM" id="MobiDB-lite"/>
    </source>
</evidence>
<dbReference type="GO" id="GO:0000172">
    <property type="term" value="C:ribonuclease MRP complex"/>
    <property type="evidence" value="ECO:0007669"/>
    <property type="project" value="InterPro"/>
</dbReference>
<feature type="region of interest" description="Disordered" evidence="4">
    <location>
        <begin position="1"/>
        <end position="22"/>
    </location>
</feature>
<feature type="compositionally biased region" description="Low complexity" evidence="4">
    <location>
        <begin position="742"/>
        <end position="751"/>
    </location>
</feature>
<name>A0A9W7ZW42_9FUNG</name>
<dbReference type="OrthoDB" id="442863at2759"/>
<dbReference type="PANTHER" id="PTHR22731:SF3">
    <property type="entry name" value="RIBONUCLEASES P_MRP PROTEIN SUBUNIT POP1"/>
    <property type="match status" value="1"/>
</dbReference>
<dbReference type="InterPro" id="IPR012590">
    <property type="entry name" value="POPLD_dom"/>
</dbReference>
<sequence length="957" mass="106838">MSFNKRGPGSFGGLQGRDKKRAKNAEFRNIRVQKDFSKARMIQVEDFVEARAFEVNAMENALIEAKKANNTRAFQTLPRHLRRRAASHNVKRMPARLRAKALDEMGKSDQPSKKQLKQQQKATGNSSGNVGAVVAGATTISTLSKSRGKPNRRQRRKATSIAAEYQRRQSPEKQKRWLETHIWHAKRMHMKKRWNTMIAETPAQKSHRASYRAASTKCMIQDLSFMVTIQITGSKGNQKMMYEVLNAVASPTEVSVGAKRFVDGSRIVPLTLYKAFEYPMGCIGPAIGLWQQQLQDDGEENKRFWLRVHPAMKDQILTELSKAVNLICYSANSNSSEIEIQDITADLCWFDLTGDLASTNLLKTILTPVNETSSQNTTANNEKQLMGSQVWNILTGNNNNDSPGTSIISPSALSNGIVLGFEVEDPRLTFPHKQRTTSPENGSNETSNNEVVDELFRNWPNCSASYSKIWNPTHCKTLLNTRQTDHQLNLRRKNALVPGQKLKYDPEIDIKVPILLIQKSAQSLSGSGSSSNNSDLYQGNCGGGDLTRGWMLVVPSGWAMSFWLSLVFAGGRPNCGLKEQANIALESTIPIYPRMWVGTHGYREWIEEQAFEKWMAWHKKPPAKRISFGKIGTRIQDSLLISKSVVEDRNSVSPFYPSLGVLLPQNRGDCDDEGMGKYSCENKWIKETDGLELSTGQSGVSVEKKENEDESKSLVENNRKESKYWTLKGEKIIETVIKCISNSSSSSSSSSYKNSRGTGATQSRKDNLGVRGSDNSDAMEIENPVTIPLSPSDSDMYLSFEEWCTPISKLINRSKQTRYSYHQDNKPDRYDLSKAMVNVHLKCCKRGVPNYNAIIATPTSSSSSDKKERIGYIIDGGFGYKSGQGHGIGVCSLYSLYLLSKSRYYHQQDQKRSIANSIAADGNSHDSGGGGSQFKVSWVNVDDSNVNWRTGLLQLLA</sequence>
<comment type="caution">
    <text evidence="7">The sequence shown here is derived from an EMBL/GenBank/DDBJ whole genome shotgun (WGS) entry which is preliminary data.</text>
</comment>
<keyword evidence="7" id="KW-0378">Hydrolase</keyword>
<dbReference type="PANTHER" id="PTHR22731">
    <property type="entry name" value="RIBONUCLEASES P/MRP PROTEIN SUBUNIT POP1"/>
    <property type="match status" value="1"/>
</dbReference>
<feature type="region of interest" description="Disordered" evidence="4">
    <location>
        <begin position="695"/>
        <end position="716"/>
    </location>
</feature>
<proteinExistence type="predicted"/>
<dbReference type="Proteomes" id="UP001150538">
    <property type="component" value="Unassembled WGS sequence"/>
</dbReference>
<dbReference type="InterPro" id="IPR039182">
    <property type="entry name" value="Pop1"/>
</dbReference>
<keyword evidence="2" id="KW-0819">tRNA processing</keyword>
<dbReference type="Pfam" id="PF06978">
    <property type="entry name" value="POP1_N"/>
    <property type="match status" value="1"/>
</dbReference>
<evidence type="ECO:0000256" key="3">
    <source>
        <dbReference type="ARBA" id="ARBA00023242"/>
    </source>
</evidence>
<comment type="subcellular location">
    <subcellularLocation>
        <location evidence="1">Nucleus</location>
    </subcellularLocation>
</comment>
<dbReference type="Pfam" id="PF08170">
    <property type="entry name" value="POPLD"/>
    <property type="match status" value="1"/>
</dbReference>
<organism evidence="7 8">
    <name type="scientific">Mycoemilia scoparia</name>
    <dbReference type="NCBI Taxonomy" id="417184"/>
    <lineage>
        <taxon>Eukaryota</taxon>
        <taxon>Fungi</taxon>
        <taxon>Fungi incertae sedis</taxon>
        <taxon>Zoopagomycota</taxon>
        <taxon>Kickxellomycotina</taxon>
        <taxon>Kickxellomycetes</taxon>
        <taxon>Kickxellales</taxon>
        <taxon>Kickxellaceae</taxon>
        <taxon>Mycoemilia</taxon>
    </lineage>
</organism>
<reference evidence="7" key="1">
    <citation type="submission" date="2022-07" db="EMBL/GenBank/DDBJ databases">
        <title>Phylogenomic reconstructions and comparative analyses of Kickxellomycotina fungi.</title>
        <authorList>
            <person name="Reynolds N.K."/>
            <person name="Stajich J.E."/>
            <person name="Barry K."/>
            <person name="Grigoriev I.V."/>
            <person name="Crous P."/>
            <person name="Smith M.E."/>
        </authorList>
    </citation>
    <scope>NUCLEOTIDE SEQUENCE</scope>
    <source>
        <strain evidence="7">NBRC 100468</strain>
    </source>
</reference>
<dbReference type="Gene3D" id="3.30.1360.120">
    <property type="entry name" value="Probable tRNA modification gtpase trme, domain 1"/>
    <property type="match status" value="1"/>
</dbReference>
<feature type="region of interest" description="Disordered" evidence="4">
    <location>
        <begin position="742"/>
        <end position="781"/>
    </location>
</feature>
<dbReference type="GO" id="GO:0001682">
    <property type="term" value="P:tRNA 5'-leader removal"/>
    <property type="evidence" value="ECO:0007669"/>
    <property type="project" value="InterPro"/>
</dbReference>
<dbReference type="EMBL" id="JANBPU010000237">
    <property type="protein sequence ID" value="KAJ1913814.1"/>
    <property type="molecule type" value="Genomic_DNA"/>
</dbReference>
<dbReference type="GO" id="GO:0005655">
    <property type="term" value="C:nucleolar ribonuclease P complex"/>
    <property type="evidence" value="ECO:0007669"/>
    <property type="project" value="InterPro"/>
</dbReference>
<feature type="domain" description="Pop1 N-terminal" evidence="5">
    <location>
        <begin position="47"/>
        <end position="233"/>
    </location>
</feature>
<evidence type="ECO:0000256" key="1">
    <source>
        <dbReference type="ARBA" id="ARBA00004123"/>
    </source>
</evidence>
<dbReference type="AlphaFoldDB" id="A0A9W7ZW42"/>
<feature type="compositionally biased region" description="Basic and acidic residues" evidence="4">
    <location>
        <begin position="702"/>
        <end position="716"/>
    </location>
</feature>
<dbReference type="InterPro" id="IPR027266">
    <property type="entry name" value="TrmE/GcvT-like"/>
</dbReference>
<dbReference type="InterPro" id="IPR009723">
    <property type="entry name" value="Pop1_N"/>
</dbReference>
<evidence type="ECO:0000259" key="5">
    <source>
        <dbReference type="Pfam" id="PF06978"/>
    </source>
</evidence>